<name>B4VNG6_9CYAN</name>
<dbReference type="Gene3D" id="1.25.40.10">
    <property type="entry name" value="Tetratricopeptide repeat domain"/>
    <property type="match status" value="1"/>
</dbReference>
<dbReference type="OrthoDB" id="7593450at2"/>
<evidence type="ECO:0008006" key="3">
    <source>
        <dbReference type="Google" id="ProtNLM"/>
    </source>
</evidence>
<dbReference type="InterPro" id="IPR011990">
    <property type="entry name" value="TPR-like_helical_dom_sf"/>
</dbReference>
<dbReference type="Gene3D" id="1.20.58.320">
    <property type="entry name" value="TPR-like"/>
    <property type="match status" value="1"/>
</dbReference>
<proteinExistence type="predicted"/>
<sequence length="190" mass="22187">MTKDKIVAFWFGEPDHPGYGKPRQAWFTKNLAFDEEVRSRFLNEYQQAATGQLNHWQELPYSCLALILLLDQFPRNMFRGQPQAFATDSQALAIAQHAVSQGFDQQLLPVQRWFIYMPYEHSENLAHQRRCVELFSTLKHDPDSASTIDYAYRHLKVIERFGRFPHRNPILGRESTPEEVVFLKQPGSSF</sequence>
<evidence type="ECO:0000313" key="1">
    <source>
        <dbReference type="EMBL" id="EDX76324.1"/>
    </source>
</evidence>
<reference evidence="1 2" key="1">
    <citation type="submission" date="2008-07" db="EMBL/GenBank/DDBJ databases">
        <authorList>
            <person name="Tandeau de Marsac N."/>
            <person name="Ferriera S."/>
            <person name="Johnson J."/>
            <person name="Kravitz S."/>
            <person name="Beeson K."/>
            <person name="Sutton G."/>
            <person name="Rogers Y.-H."/>
            <person name="Friedman R."/>
            <person name="Frazier M."/>
            <person name="Venter J.C."/>
        </authorList>
    </citation>
    <scope>NUCLEOTIDE SEQUENCE [LARGE SCALE GENOMIC DNA]</scope>
    <source>
        <strain evidence="1 2">PCC 7420</strain>
    </source>
</reference>
<dbReference type="STRING" id="118168.MC7420_4580"/>
<dbReference type="EMBL" id="DS989846">
    <property type="protein sequence ID" value="EDX76324.1"/>
    <property type="molecule type" value="Genomic_DNA"/>
</dbReference>
<dbReference type="AlphaFoldDB" id="B4VNG6"/>
<evidence type="ECO:0000313" key="2">
    <source>
        <dbReference type="Proteomes" id="UP000003835"/>
    </source>
</evidence>
<dbReference type="HOGENOM" id="CLU_065010_2_0_3"/>
<gene>
    <name evidence="1" type="ORF">MC7420_4580</name>
</gene>
<keyword evidence="2" id="KW-1185">Reference proteome</keyword>
<dbReference type="Pfam" id="PF06041">
    <property type="entry name" value="DUF924"/>
    <property type="match status" value="1"/>
</dbReference>
<protein>
    <recommendedName>
        <fullName evidence="3">DUF924 domain-containing protein</fullName>
    </recommendedName>
</protein>
<dbReference type="Proteomes" id="UP000003835">
    <property type="component" value="Unassembled WGS sequence"/>
</dbReference>
<dbReference type="InterPro" id="IPR010323">
    <property type="entry name" value="DUF924"/>
</dbReference>
<dbReference type="eggNOG" id="COG3803">
    <property type="taxonomic scope" value="Bacteria"/>
</dbReference>
<dbReference type="SUPFAM" id="SSF48452">
    <property type="entry name" value="TPR-like"/>
    <property type="match status" value="1"/>
</dbReference>
<dbReference type="RefSeq" id="WP_006100058.1">
    <property type="nucleotide sequence ID" value="NZ_DS989846.1"/>
</dbReference>
<accession>B4VNG6</accession>
<organism evidence="1 2">
    <name type="scientific">Coleofasciculus chthonoplastes PCC 7420</name>
    <dbReference type="NCBI Taxonomy" id="118168"/>
    <lineage>
        <taxon>Bacteria</taxon>
        <taxon>Bacillati</taxon>
        <taxon>Cyanobacteriota</taxon>
        <taxon>Cyanophyceae</taxon>
        <taxon>Coleofasciculales</taxon>
        <taxon>Coleofasciculaceae</taxon>
        <taxon>Coleofasciculus</taxon>
    </lineage>
</organism>